<sequence>MKKTIIFLLMLSASVTYSQDWNTNFQLAKNEAINNNKTILLLFSGSDWCAPCIKLEKNIWQSAEFKKYAEDNCVIARADFPKKKQNQLPEELQSQNKKLAEKYNPEGVFPLVVLIDKTGKVLGKASYQNVSPSDYITMLNGFVK</sequence>
<dbReference type="Pfam" id="PF13899">
    <property type="entry name" value="Thioredoxin_7"/>
    <property type="match status" value="1"/>
</dbReference>
<organism evidence="4 5">
    <name type="scientific">Flavobacterium kayseriense</name>
    <dbReference type="NCBI Taxonomy" id="2764714"/>
    <lineage>
        <taxon>Bacteria</taxon>
        <taxon>Pseudomonadati</taxon>
        <taxon>Bacteroidota</taxon>
        <taxon>Flavobacteriia</taxon>
        <taxon>Flavobacteriales</taxon>
        <taxon>Flavobacteriaceae</taxon>
        <taxon>Flavobacterium</taxon>
    </lineage>
</organism>
<gene>
    <name evidence="4" type="ORF">H8R23_10955</name>
</gene>
<dbReference type="Proteomes" id="UP000629963">
    <property type="component" value="Unassembled WGS sequence"/>
</dbReference>
<keyword evidence="1 2" id="KW-0732">Signal</keyword>
<reference evidence="4 5" key="1">
    <citation type="submission" date="2020-08" db="EMBL/GenBank/DDBJ databases">
        <title>Description of novel Flavobacterium F-380 isolate.</title>
        <authorList>
            <person name="Saticioglu I.B."/>
            <person name="Duman M."/>
            <person name="Altun S."/>
        </authorList>
    </citation>
    <scope>NUCLEOTIDE SEQUENCE [LARGE SCALE GENOMIC DNA]</scope>
    <source>
        <strain evidence="4 5">F-380</strain>
    </source>
</reference>
<comment type="caution">
    <text evidence="4">The sequence shown here is derived from an EMBL/GenBank/DDBJ whole genome shotgun (WGS) entry which is preliminary data.</text>
</comment>
<evidence type="ECO:0000313" key="5">
    <source>
        <dbReference type="Proteomes" id="UP000629963"/>
    </source>
</evidence>
<keyword evidence="5" id="KW-1185">Reference proteome</keyword>
<dbReference type="RefSeq" id="WP_187010422.1">
    <property type="nucleotide sequence ID" value="NZ_JACRUI010000003.1"/>
</dbReference>
<evidence type="ECO:0000256" key="1">
    <source>
        <dbReference type="ARBA" id="ARBA00022729"/>
    </source>
</evidence>
<evidence type="ECO:0000256" key="2">
    <source>
        <dbReference type="SAM" id="SignalP"/>
    </source>
</evidence>
<evidence type="ECO:0000313" key="4">
    <source>
        <dbReference type="EMBL" id="MBC5841926.1"/>
    </source>
</evidence>
<dbReference type="PANTHER" id="PTHR15337">
    <property type="entry name" value="ANTERIOR GRADIENT PROTEIN-RELATED"/>
    <property type="match status" value="1"/>
</dbReference>
<dbReference type="Gene3D" id="3.40.30.10">
    <property type="entry name" value="Glutaredoxin"/>
    <property type="match status" value="1"/>
</dbReference>
<dbReference type="EMBL" id="JACRUJ010000003">
    <property type="protein sequence ID" value="MBC5841926.1"/>
    <property type="molecule type" value="Genomic_DNA"/>
</dbReference>
<dbReference type="InterPro" id="IPR051099">
    <property type="entry name" value="AGR/TXD"/>
</dbReference>
<accession>A0ABR7J8Z8</accession>
<dbReference type="SUPFAM" id="SSF52833">
    <property type="entry name" value="Thioredoxin-like"/>
    <property type="match status" value="1"/>
</dbReference>
<dbReference type="PROSITE" id="PS51352">
    <property type="entry name" value="THIOREDOXIN_2"/>
    <property type="match status" value="1"/>
</dbReference>
<feature type="chain" id="PRO_5045675193" evidence="2">
    <location>
        <begin position="19"/>
        <end position="144"/>
    </location>
</feature>
<name>A0ABR7J8Z8_9FLAO</name>
<dbReference type="PANTHER" id="PTHR15337:SF11">
    <property type="entry name" value="THIOREDOXIN DOMAIN-CONTAINING PROTEIN"/>
    <property type="match status" value="1"/>
</dbReference>
<proteinExistence type="predicted"/>
<evidence type="ECO:0000259" key="3">
    <source>
        <dbReference type="PROSITE" id="PS51352"/>
    </source>
</evidence>
<feature type="signal peptide" evidence="2">
    <location>
        <begin position="1"/>
        <end position="18"/>
    </location>
</feature>
<dbReference type="InterPro" id="IPR036249">
    <property type="entry name" value="Thioredoxin-like_sf"/>
</dbReference>
<protein>
    <submittedName>
        <fullName evidence="4">Thioredoxin family protein</fullName>
    </submittedName>
</protein>
<feature type="domain" description="Thioredoxin" evidence="3">
    <location>
        <begin position="7"/>
        <end position="144"/>
    </location>
</feature>
<dbReference type="InterPro" id="IPR013766">
    <property type="entry name" value="Thioredoxin_domain"/>
</dbReference>